<keyword evidence="3" id="KW-1185">Reference proteome</keyword>
<dbReference type="EMBL" id="KZ613783">
    <property type="protein sequence ID" value="PMD62807.1"/>
    <property type="molecule type" value="Genomic_DNA"/>
</dbReference>
<dbReference type="RefSeq" id="XP_024739711.1">
    <property type="nucleotide sequence ID" value="XM_024872100.1"/>
</dbReference>
<dbReference type="PANTHER" id="PTHR32487:SF8">
    <property type="entry name" value="NAD-DEPENDENT EPIMERASE_DEHYDRATASE DOMAIN-CONTAINING PROTEIN"/>
    <property type="match status" value="1"/>
</dbReference>
<dbReference type="STRING" id="1095630.A0A2J6TIG8"/>
<dbReference type="SUPFAM" id="SSF51735">
    <property type="entry name" value="NAD(P)-binding Rossmann-fold domains"/>
    <property type="match status" value="1"/>
</dbReference>
<proteinExistence type="predicted"/>
<evidence type="ECO:0000313" key="2">
    <source>
        <dbReference type="EMBL" id="PMD62807.1"/>
    </source>
</evidence>
<dbReference type="InterPro" id="IPR055222">
    <property type="entry name" value="PRISE-like_Rossmann-fold"/>
</dbReference>
<name>A0A2J6TIG8_9HELO</name>
<dbReference type="InterPro" id="IPR036291">
    <property type="entry name" value="NAD(P)-bd_dom_sf"/>
</dbReference>
<reference evidence="2 3" key="1">
    <citation type="submission" date="2016-04" db="EMBL/GenBank/DDBJ databases">
        <title>A degradative enzymes factory behind the ericoid mycorrhizal symbiosis.</title>
        <authorList>
            <consortium name="DOE Joint Genome Institute"/>
            <person name="Martino E."/>
            <person name="Morin E."/>
            <person name="Grelet G."/>
            <person name="Kuo A."/>
            <person name="Kohler A."/>
            <person name="Daghino S."/>
            <person name="Barry K."/>
            <person name="Choi C."/>
            <person name="Cichocki N."/>
            <person name="Clum A."/>
            <person name="Copeland A."/>
            <person name="Hainaut M."/>
            <person name="Haridas S."/>
            <person name="Labutti K."/>
            <person name="Lindquist E."/>
            <person name="Lipzen A."/>
            <person name="Khouja H.-R."/>
            <person name="Murat C."/>
            <person name="Ohm R."/>
            <person name="Olson A."/>
            <person name="Spatafora J."/>
            <person name="Veneault-Fourrey C."/>
            <person name="Henrissat B."/>
            <person name="Grigoriev I."/>
            <person name="Martin F."/>
            <person name="Perotto S."/>
        </authorList>
    </citation>
    <scope>NUCLEOTIDE SEQUENCE [LARGE SCALE GENOMIC DNA]</scope>
    <source>
        <strain evidence="2 3">E</strain>
    </source>
</reference>
<protein>
    <recommendedName>
        <fullName evidence="1">PRISE-like Rossmann-fold domain-containing protein</fullName>
    </recommendedName>
</protein>
<dbReference type="PANTHER" id="PTHR32487">
    <property type="entry name" value="3-OXO-DELTA(4,5)-STEROID 5-BETA-REDUCTASE"/>
    <property type="match status" value="1"/>
</dbReference>
<dbReference type="InParanoid" id="A0A2J6TIG8"/>
<dbReference type="GeneID" id="36580181"/>
<accession>A0A2J6TIG8</accession>
<organism evidence="2 3">
    <name type="scientific">Hyaloscypha bicolor E</name>
    <dbReference type="NCBI Taxonomy" id="1095630"/>
    <lineage>
        <taxon>Eukaryota</taxon>
        <taxon>Fungi</taxon>
        <taxon>Dikarya</taxon>
        <taxon>Ascomycota</taxon>
        <taxon>Pezizomycotina</taxon>
        <taxon>Leotiomycetes</taxon>
        <taxon>Helotiales</taxon>
        <taxon>Hyaloscyphaceae</taxon>
        <taxon>Hyaloscypha</taxon>
        <taxon>Hyaloscypha bicolor</taxon>
    </lineage>
</organism>
<gene>
    <name evidence="2" type="ORF">K444DRAFT_350584</name>
</gene>
<dbReference type="OrthoDB" id="1731983at2759"/>
<feature type="domain" description="PRISE-like Rossmann-fold" evidence="1">
    <location>
        <begin position="15"/>
        <end position="395"/>
    </location>
</feature>
<evidence type="ECO:0000259" key="1">
    <source>
        <dbReference type="Pfam" id="PF22917"/>
    </source>
</evidence>
<dbReference type="CDD" id="cd08948">
    <property type="entry name" value="5beta-POR_like_SDR_a"/>
    <property type="match status" value="1"/>
</dbReference>
<sequence>MTNSSTKESKTGLQALVFGASGITGWAITNSALTYPTSSTFSRVVGLTSRPLSLETSGFPTDSRLQLYSGLDLSQDAETIRKYLRKIENVERITHVYFAAYVHRGWGDEGSEERIKENVDFIVNAVTAVEAVCPNLQFWTFPTGGKWYGFEFGKKVSRITPLKESAPRVPAPYGDHIFYYPQVDTLTKLSEGKSWNFADIRPDAIVGFVPNHNPMNIAEPLALYASLWKSLSPSKQIPFPGTMYSYTHLQSNISSDQLGRFHIYASLHPELTAGKAFNIADVDEGLSWATVWPGIVAYFGLEGMGPVEKDVGSGELWVKGKQGEWEQWTRGNGLRMEVLEKTCWEFMTVVTGEYSTFDRNFDISEARRIGFKESVDHVKGYHIAFDRMRAAKIIP</sequence>
<dbReference type="AlphaFoldDB" id="A0A2J6TIG8"/>
<dbReference type="Pfam" id="PF22917">
    <property type="entry name" value="PRISE"/>
    <property type="match status" value="1"/>
</dbReference>
<evidence type="ECO:0000313" key="3">
    <source>
        <dbReference type="Proteomes" id="UP000235371"/>
    </source>
</evidence>
<dbReference type="Proteomes" id="UP000235371">
    <property type="component" value="Unassembled WGS sequence"/>
</dbReference>
<dbReference type="Gene3D" id="3.40.50.720">
    <property type="entry name" value="NAD(P)-binding Rossmann-like Domain"/>
    <property type="match status" value="1"/>
</dbReference>